<dbReference type="Pfam" id="PF14322">
    <property type="entry name" value="SusD-like_3"/>
    <property type="match status" value="1"/>
</dbReference>
<sequence>MQKFKSSSIALWGLVLSSMTLAPSCTDLHEQVYSEVLGNTVNPTERDLPFILAPTYASFRSLMFGWQGYFDLQEESADHIITPVRPNGWDDAGTYRRMHQHTWNTEQWQPYNTWNQAYATITKVNMVMMQIEDGTLPLPEAVGKNALAELRATRALAYYLLLDNHGNVPIVTDYRDASLPTPKTRQELYDFVVKELTDAIPDLSTEVRSMYGRVNVWAAKTLLAKIYLNAQVYTGTAQWEKVITETDAIIQSNEYRLDDIYSAVFSHTNQSSPEIIFSVPYDEVYGQGNQIHMKTLDPLSRLVYGMAAGPWGGNCAVPQFIDSYDVDDSRLYDSWIQGPQLNASTGAVVINYVNSVPGIGGDGVIAPSNAGYRIGKYKVKQGATSNLDNDFPMFRYADVLMMKAEALLRTGRADEAAVLVSQVRARAFKDNPQKATVTGAQLLQGSNYNYGLQAVDGTVNATNGGADIQYGRFLDELGWEFTAEARRRQDIIRFGVFQTKSWFNHRPHANAQSRTLFPIPNAEITKNPNLKQNLGY</sequence>
<evidence type="ECO:0000256" key="1">
    <source>
        <dbReference type="ARBA" id="ARBA00004442"/>
    </source>
</evidence>
<dbReference type="Pfam" id="PF07980">
    <property type="entry name" value="SusD_RagB"/>
    <property type="match status" value="1"/>
</dbReference>
<accession>A0ABW5UFH0</accession>
<comment type="subcellular location">
    <subcellularLocation>
        <location evidence="1">Cell outer membrane</location>
    </subcellularLocation>
</comment>
<dbReference type="RefSeq" id="WP_066752303.1">
    <property type="nucleotide sequence ID" value="NZ_JBHUMB010000014.1"/>
</dbReference>
<evidence type="ECO:0000259" key="8">
    <source>
        <dbReference type="Pfam" id="PF14322"/>
    </source>
</evidence>
<gene>
    <name evidence="9" type="ORF">ACFSQ6_14695</name>
</gene>
<feature type="domain" description="RagB/SusD" evidence="7">
    <location>
        <begin position="320"/>
        <end position="536"/>
    </location>
</feature>
<evidence type="ECO:0000313" key="10">
    <source>
        <dbReference type="Proteomes" id="UP001597418"/>
    </source>
</evidence>
<feature type="chain" id="PRO_5046480356" evidence="6">
    <location>
        <begin position="23"/>
        <end position="536"/>
    </location>
</feature>
<dbReference type="InterPro" id="IPR033985">
    <property type="entry name" value="SusD-like_N"/>
</dbReference>
<dbReference type="EMBL" id="JBHUMB010000014">
    <property type="protein sequence ID" value="MFD2744643.1"/>
    <property type="molecule type" value="Genomic_DNA"/>
</dbReference>
<evidence type="ECO:0000256" key="5">
    <source>
        <dbReference type="ARBA" id="ARBA00023237"/>
    </source>
</evidence>
<comment type="similarity">
    <text evidence="2">Belongs to the SusD family.</text>
</comment>
<reference evidence="10" key="1">
    <citation type="journal article" date="2019" name="Int. J. Syst. Evol. Microbiol.">
        <title>The Global Catalogue of Microorganisms (GCM) 10K type strain sequencing project: providing services to taxonomists for standard genome sequencing and annotation.</title>
        <authorList>
            <consortium name="The Broad Institute Genomics Platform"/>
            <consortium name="The Broad Institute Genome Sequencing Center for Infectious Disease"/>
            <person name="Wu L."/>
            <person name="Ma J."/>
        </authorList>
    </citation>
    <scope>NUCLEOTIDE SEQUENCE [LARGE SCALE GENOMIC DNA]</scope>
    <source>
        <strain evidence="10">KCTC 42247</strain>
    </source>
</reference>
<evidence type="ECO:0000313" key="9">
    <source>
        <dbReference type="EMBL" id="MFD2744643.1"/>
    </source>
</evidence>
<dbReference type="InterPro" id="IPR012944">
    <property type="entry name" value="SusD_RagB_dom"/>
</dbReference>
<evidence type="ECO:0000256" key="4">
    <source>
        <dbReference type="ARBA" id="ARBA00023136"/>
    </source>
</evidence>
<evidence type="ECO:0000259" key="7">
    <source>
        <dbReference type="Pfam" id="PF07980"/>
    </source>
</evidence>
<organism evidence="9 10">
    <name type="scientific">Sphingobacterium populi</name>
    <dbReference type="NCBI Taxonomy" id="1812824"/>
    <lineage>
        <taxon>Bacteria</taxon>
        <taxon>Pseudomonadati</taxon>
        <taxon>Bacteroidota</taxon>
        <taxon>Sphingobacteriia</taxon>
        <taxon>Sphingobacteriales</taxon>
        <taxon>Sphingobacteriaceae</taxon>
        <taxon>Sphingobacterium</taxon>
    </lineage>
</organism>
<keyword evidence="10" id="KW-1185">Reference proteome</keyword>
<feature type="signal peptide" evidence="6">
    <location>
        <begin position="1"/>
        <end position="22"/>
    </location>
</feature>
<dbReference type="SUPFAM" id="SSF48452">
    <property type="entry name" value="TPR-like"/>
    <property type="match status" value="1"/>
</dbReference>
<keyword evidence="5" id="KW-0998">Cell outer membrane</keyword>
<name>A0ABW5UFH0_9SPHI</name>
<evidence type="ECO:0000256" key="6">
    <source>
        <dbReference type="SAM" id="SignalP"/>
    </source>
</evidence>
<comment type="caution">
    <text evidence="9">The sequence shown here is derived from an EMBL/GenBank/DDBJ whole genome shotgun (WGS) entry which is preliminary data.</text>
</comment>
<dbReference type="Proteomes" id="UP001597418">
    <property type="component" value="Unassembled WGS sequence"/>
</dbReference>
<dbReference type="InterPro" id="IPR011990">
    <property type="entry name" value="TPR-like_helical_dom_sf"/>
</dbReference>
<protein>
    <submittedName>
        <fullName evidence="9">RagB/SusD family nutrient uptake outer membrane protein</fullName>
    </submittedName>
</protein>
<keyword evidence="3 6" id="KW-0732">Signal</keyword>
<proteinExistence type="inferred from homology"/>
<keyword evidence="4" id="KW-0472">Membrane</keyword>
<feature type="domain" description="SusD-like N-terminal" evidence="8">
    <location>
        <begin position="97"/>
        <end position="228"/>
    </location>
</feature>
<evidence type="ECO:0000256" key="2">
    <source>
        <dbReference type="ARBA" id="ARBA00006275"/>
    </source>
</evidence>
<evidence type="ECO:0000256" key="3">
    <source>
        <dbReference type="ARBA" id="ARBA00022729"/>
    </source>
</evidence>
<dbReference type="Gene3D" id="1.25.40.390">
    <property type="match status" value="1"/>
</dbReference>